<evidence type="ECO:0000256" key="1">
    <source>
        <dbReference type="PROSITE-ProRule" id="PRU00708"/>
    </source>
</evidence>
<dbReference type="PROSITE" id="PS51375">
    <property type="entry name" value="PPR"/>
    <property type="match status" value="1"/>
</dbReference>
<accession>A0A8J5VSC9</accession>
<evidence type="ECO:0008006" key="4">
    <source>
        <dbReference type="Google" id="ProtNLM"/>
    </source>
</evidence>
<evidence type="ECO:0000313" key="2">
    <source>
        <dbReference type="EMBL" id="KAG8079170.1"/>
    </source>
</evidence>
<dbReference type="GO" id="GO:0009451">
    <property type="term" value="P:RNA modification"/>
    <property type="evidence" value="ECO:0007669"/>
    <property type="project" value="InterPro"/>
</dbReference>
<dbReference type="EMBL" id="JAAALK010000282">
    <property type="protein sequence ID" value="KAG8079170.1"/>
    <property type="molecule type" value="Genomic_DNA"/>
</dbReference>
<comment type="caution">
    <text evidence="2">The sequence shown here is derived from an EMBL/GenBank/DDBJ whole genome shotgun (WGS) entry which is preliminary data.</text>
</comment>
<reference evidence="2" key="1">
    <citation type="journal article" date="2021" name="bioRxiv">
        <title>Whole Genome Assembly and Annotation of Northern Wild Rice, Zizania palustris L., Supports a Whole Genome Duplication in the Zizania Genus.</title>
        <authorList>
            <person name="Haas M."/>
            <person name="Kono T."/>
            <person name="Macchietto M."/>
            <person name="Millas R."/>
            <person name="McGilp L."/>
            <person name="Shao M."/>
            <person name="Duquette J."/>
            <person name="Hirsch C.N."/>
            <person name="Kimball J."/>
        </authorList>
    </citation>
    <scope>NUCLEOTIDE SEQUENCE</scope>
    <source>
        <tissue evidence="2">Fresh leaf tissue</tissue>
    </source>
</reference>
<name>A0A8J5VSC9_ZIZPA</name>
<dbReference type="PANTHER" id="PTHR47926">
    <property type="entry name" value="PENTATRICOPEPTIDE REPEAT-CONTAINING PROTEIN"/>
    <property type="match status" value="1"/>
</dbReference>
<proteinExistence type="predicted"/>
<dbReference type="InterPro" id="IPR002885">
    <property type="entry name" value="PPR_rpt"/>
</dbReference>
<dbReference type="AlphaFoldDB" id="A0A8J5VSC9"/>
<feature type="repeat" description="PPR" evidence="1">
    <location>
        <begin position="56"/>
        <end position="90"/>
    </location>
</feature>
<organism evidence="2 3">
    <name type="scientific">Zizania palustris</name>
    <name type="common">Northern wild rice</name>
    <dbReference type="NCBI Taxonomy" id="103762"/>
    <lineage>
        <taxon>Eukaryota</taxon>
        <taxon>Viridiplantae</taxon>
        <taxon>Streptophyta</taxon>
        <taxon>Embryophyta</taxon>
        <taxon>Tracheophyta</taxon>
        <taxon>Spermatophyta</taxon>
        <taxon>Magnoliopsida</taxon>
        <taxon>Liliopsida</taxon>
        <taxon>Poales</taxon>
        <taxon>Poaceae</taxon>
        <taxon>BOP clade</taxon>
        <taxon>Oryzoideae</taxon>
        <taxon>Oryzeae</taxon>
        <taxon>Zizaniinae</taxon>
        <taxon>Zizania</taxon>
    </lineage>
</organism>
<dbReference type="Pfam" id="PF01535">
    <property type="entry name" value="PPR"/>
    <property type="match status" value="2"/>
</dbReference>
<dbReference type="OrthoDB" id="185373at2759"/>
<sequence>MDVFSFASSYWLLQGRQVHRGYDSVVDVHNSLISMYARHGAIGESNNVFILMEAPNLVSWNSLMKGRAQHGHGKEVVDMFEQMRRLHVRVRVFQLDERYGVSCWSRLSQQTECLINDMPIKPVIKCLCW</sequence>
<dbReference type="PANTHER" id="PTHR47926:SF342">
    <property type="entry name" value="TETRATRICOPEPTIDE-LIKE HELICAL DOMAIN-CONTAINING PROTEIN-RELATED"/>
    <property type="match status" value="1"/>
</dbReference>
<keyword evidence="3" id="KW-1185">Reference proteome</keyword>
<dbReference type="Proteomes" id="UP000729402">
    <property type="component" value="Unassembled WGS sequence"/>
</dbReference>
<evidence type="ECO:0000313" key="3">
    <source>
        <dbReference type="Proteomes" id="UP000729402"/>
    </source>
</evidence>
<reference evidence="2" key="2">
    <citation type="submission" date="2021-02" db="EMBL/GenBank/DDBJ databases">
        <authorList>
            <person name="Kimball J.A."/>
            <person name="Haas M.W."/>
            <person name="Macchietto M."/>
            <person name="Kono T."/>
            <person name="Duquette J."/>
            <person name="Shao M."/>
        </authorList>
    </citation>
    <scope>NUCLEOTIDE SEQUENCE</scope>
    <source>
        <tissue evidence="2">Fresh leaf tissue</tissue>
    </source>
</reference>
<protein>
    <recommendedName>
        <fullName evidence="4">Pentatricopeptide repeat-containing protein</fullName>
    </recommendedName>
</protein>
<gene>
    <name evidence="2" type="ORF">GUJ93_ZPchr0007g3425</name>
</gene>
<dbReference type="NCBIfam" id="TIGR00756">
    <property type="entry name" value="PPR"/>
    <property type="match status" value="1"/>
</dbReference>
<dbReference type="InterPro" id="IPR046960">
    <property type="entry name" value="PPR_At4g14850-like_plant"/>
</dbReference>
<dbReference type="GO" id="GO:0003723">
    <property type="term" value="F:RNA binding"/>
    <property type="evidence" value="ECO:0007669"/>
    <property type="project" value="InterPro"/>
</dbReference>